<accession>A0A1I7XBH9</accession>
<evidence type="ECO:0000313" key="1">
    <source>
        <dbReference type="Proteomes" id="UP000095283"/>
    </source>
</evidence>
<name>A0A1I7XBH9_HETBA</name>
<sequence>MNASLDLFFNNVISHNENEQGTIDIIQGEQNKSKRRCRWIRQQVSTKHYHKFTEKEENNLHRFSQWLNQRRIPHIDYPAPHPQAQHIGVSEEKAFLEIHSLDYAPSSYLANSR</sequence>
<dbReference type="Proteomes" id="UP000095283">
    <property type="component" value="Unplaced"/>
</dbReference>
<keyword evidence="1" id="KW-1185">Reference proteome</keyword>
<reference evidence="2" key="1">
    <citation type="submission" date="2016-11" db="UniProtKB">
        <authorList>
            <consortium name="WormBaseParasite"/>
        </authorList>
    </citation>
    <scope>IDENTIFICATION</scope>
</reference>
<dbReference type="WBParaSite" id="Hba_14872">
    <property type="protein sequence ID" value="Hba_14872"/>
    <property type="gene ID" value="Hba_14872"/>
</dbReference>
<dbReference type="AlphaFoldDB" id="A0A1I7XBH9"/>
<evidence type="ECO:0000313" key="2">
    <source>
        <dbReference type="WBParaSite" id="Hba_14872"/>
    </source>
</evidence>
<proteinExistence type="predicted"/>
<organism evidence="1 2">
    <name type="scientific">Heterorhabditis bacteriophora</name>
    <name type="common">Entomopathogenic nematode worm</name>
    <dbReference type="NCBI Taxonomy" id="37862"/>
    <lineage>
        <taxon>Eukaryota</taxon>
        <taxon>Metazoa</taxon>
        <taxon>Ecdysozoa</taxon>
        <taxon>Nematoda</taxon>
        <taxon>Chromadorea</taxon>
        <taxon>Rhabditida</taxon>
        <taxon>Rhabditina</taxon>
        <taxon>Rhabditomorpha</taxon>
        <taxon>Strongyloidea</taxon>
        <taxon>Heterorhabditidae</taxon>
        <taxon>Heterorhabditis</taxon>
    </lineage>
</organism>
<protein>
    <submittedName>
        <fullName evidence="2">Uncharacterized protein</fullName>
    </submittedName>
</protein>